<evidence type="ECO:0000256" key="4">
    <source>
        <dbReference type="ARBA" id="ARBA00023163"/>
    </source>
</evidence>
<accession>A0A4U0WX02</accession>
<feature type="compositionally biased region" description="Basic and acidic residues" evidence="6">
    <location>
        <begin position="184"/>
        <end position="227"/>
    </location>
</feature>
<feature type="compositionally biased region" description="Low complexity" evidence="6">
    <location>
        <begin position="38"/>
        <end position="47"/>
    </location>
</feature>
<name>A0A4U0WX02_9PEZI</name>
<sequence>MSQKTECPVADTLDAQSDGRSSSLSDLEDGQYDGDGPVAAGAVGAGVEDNDSEAETEKLERSPQKFSRVMEAVMRSGNNLGRSPSKLSQHFTADEDLEEPGSPTARLGRSARVGSVDDNNLKIAKPLNSIAVQSVEENDASGLRSRKRKRPSPAGSSLSDDPDSQEPSRKRSNSDQSDIQPQTTDRKDRTAIDALVHEDHRVEVARKEEGLLAKTSDVKSPDDDHATPGKGSKSKKGKRKGKKLKESAPVETPNGVGESDAFEVDEVADGEPDDDAGVTARDDQELHQKRFALDSLEGIEKNFATFKHKLYDERIEGLSNEIALLQQPNSTHADYLAMIQCVNARRDEKIRHEQILLDYKLQSLKRVTVAERSQFHSQYFQEVRDIRERALEDLGEHWFNIQKERRQWQADEPELVYKFPTKRSQQVLQQSKYNLEVSVLSGVAKY</sequence>
<evidence type="ECO:0008006" key="9">
    <source>
        <dbReference type="Google" id="ProtNLM"/>
    </source>
</evidence>
<feature type="compositionally biased region" description="Polar residues" evidence="6">
    <location>
        <begin position="174"/>
        <end position="183"/>
    </location>
</feature>
<evidence type="ECO:0000256" key="5">
    <source>
        <dbReference type="ARBA" id="ARBA00023242"/>
    </source>
</evidence>
<evidence type="ECO:0000313" key="8">
    <source>
        <dbReference type="Proteomes" id="UP000308768"/>
    </source>
</evidence>
<feature type="region of interest" description="Disordered" evidence="6">
    <location>
        <begin position="1"/>
        <end position="262"/>
    </location>
</feature>
<evidence type="ECO:0000256" key="6">
    <source>
        <dbReference type="SAM" id="MobiDB-lite"/>
    </source>
</evidence>
<evidence type="ECO:0000256" key="2">
    <source>
        <dbReference type="ARBA" id="ARBA00022491"/>
    </source>
</evidence>
<feature type="non-terminal residue" evidence="7">
    <location>
        <position position="446"/>
    </location>
</feature>
<evidence type="ECO:0000313" key="7">
    <source>
        <dbReference type="EMBL" id="TKA68284.1"/>
    </source>
</evidence>
<dbReference type="SMART" id="SM01401">
    <property type="entry name" value="Sds3"/>
    <property type="match status" value="1"/>
</dbReference>
<feature type="compositionally biased region" description="Polar residues" evidence="6">
    <location>
        <begin position="14"/>
        <end position="25"/>
    </location>
</feature>
<protein>
    <recommendedName>
        <fullName evidence="9">Transcriptional regulatory protein DEP1</fullName>
    </recommendedName>
</protein>
<reference evidence="7 8" key="1">
    <citation type="submission" date="2017-03" db="EMBL/GenBank/DDBJ databases">
        <title>Genomes of endolithic fungi from Antarctica.</title>
        <authorList>
            <person name="Coleine C."/>
            <person name="Masonjones S."/>
            <person name="Stajich J.E."/>
        </authorList>
    </citation>
    <scope>NUCLEOTIDE SEQUENCE [LARGE SCALE GENOMIC DNA]</scope>
    <source>
        <strain evidence="7 8">CCFEE 5187</strain>
    </source>
</reference>
<keyword evidence="4" id="KW-0804">Transcription</keyword>
<dbReference type="STRING" id="331657.A0A4U0WX02"/>
<keyword evidence="2" id="KW-0678">Repressor</keyword>
<dbReference type="Proteomes" id="UP000308768">
    <property type="component" value="Unassembled WGS sequence"/>
</dbReference>
<dbReference type="AlphaFoldDB" id="A0A4U0WX02"/>
<dbReference type="PANTHER" id="PTHR21964">
    <property type="entry name" value="BREAST CANCER METASTASIS-SUPPRESSOR 1"/>
    <property type="match status" value="1"/>
</dbReference>
<comment type="subcellular location">
    <subcellularLocation>
        <location evidence="1">Nucleus</location>
    </subcellularLocation>
</comment>
<proteinExistence type="predicted"/>
<dbReference type="InterPro" id="IPR013907">
    <property type="entry name" value="Sds3"/>
</dbReference>
<keyword evidence="8" id="KW-1185">Reference proteome</keyword>
<evidence type="ECO:0000256" key="3">
    <source>
        <dbReference type="ARBA" id="ARBA00023015"/>
    </source>
</evidence>
<keyword evidence="5" id="KW-0539">Nucleus</keyword>
<organism evidence="7 8">
    <name type="scientific">Cryomyces minteri</name>
    <dbReference type="NCBI Taxonomy" id="331657"/>
    <lineage>
        <taxon>Eukaryota</taxon>
        <taxon>Fungi</taxon>
        <taxon>Dikarya</taxon>
        <taxon>Ascomycota</taxon>
        <taxon>Pezizomycotina</taxon>
        <taxon>Dothideomycetes</taxon>
        <taxon>Dothideomycetes incertae sedis</taxon>
        <taxon>Cryomyces</taxon>
    </lineage>
</organism>
<dbReference type="EMBL" id="NAJN01000831">
    <property type="protein sequence ID" value="TKA68284.1"/>
    <property type="molecule type" value="Genomic_DNA"/>
</dbReference>
<keyword evidence="3" id="KW-0805">Transcription regulation</keyword>
<gene>
    <name evidence="7" type="ORF">B0A49_06116</name>
</gene>
<evidence type="ECO:0000256" key="1">
    <source>
        <dbReference type="ARBA" id="ARBA00004123"/>
    </source>
</evidence>
<dbReference type="Pfam" id="PF08598">
    <property type="entry name" value="Sds3"/>
    <property type="match status" value="1"/>
</dbReference>
<dbReference type="GO" id="GO:0010468">
    <property type="term" value="P:regulation of gene expression"/>
    <property type="evidence" value="ECO:0007669"/>
    <property type="project" value="UniProtKB-ARBA"/>
</dbReference>
<feature type="compositionally biased region" description="Polar residues" evidence="6">
    <location>
        <begin position="76"/>
        <end position="91"/>
    </location>
</feature>
<dbReference type="GO" id="GO:0005654">
    <property type="term" value="C:nucleoplasm"/>
    <property type="evidence" value="ECO:0007669"/>
    <property type="project" value="UniProtKB-ARBA"/>
</dbReference>
<comment type="caution">
    <text evidence="7">The sequence shown here is derived from an EMBL/GenBank/DDBJ whole genome shotgun (WGS) entry which is preliminary data.</text>
</comment>
<feature type="compositionally biased region" description="Basic residues" evidence="6">
    <location>
        <begin position="232"/>
        <end position="243"/>
    </location>
</feature>
<dbReference type="OrthoDB" id="20886at2759"/>